<evidence type="ECO:0000313" key="5">
    <source>
        <dbReference type="EMBL" id="AGW14866.1"/>
    </source>
</evidence>
<dbReference type="eggNOG" id="COG5001">
    <property type="taxonomic scope" value="Bacteria"/>
</dbReference>
<feature type="domain" description="PAC" evidence="2">
    <location>
        <begin position="201"/>
        <end position="253"/>
    </location>
</feature>
<dbReference type="HOGENOM" id="CLU_000445_70_20_7"/>
<dbReference type="CDD" id="cd01949">
    <property type="entry name" value="GGDEF"/>
    <property type="match status" value="1"/>
</dbReference>
<feature type="domain" description="PAS" evidence="1">
    <location>
        <begin position="254"/>
        <end position="324"/>
    </location>
</feature>
<feature type="domain" description="GGDEF" evidence="4">
    <location>
        <begin position="411"/>
        <end position="544"/>
    </location>
</feature>
<dbReference type="InterPro" id="IPR001610">
    <property type="entry name" value="PAC"/>
</dbReference>
<dbReference type="Gene3D" id="3.20.20.450">
    <property type="entry name" value="EAL domain"/>
    <property type="match status" value="1"/>
</dbReference>
<dbReference type="KEGG" id="dgg:DGI_3153"/>
<dbReference type="PANTHER" id="PTHR44757:SF2">
    <property type="entry name" value="BIOFILM ARCHITECTURE MAINTENANCE PROTEIN MBAA"/>
    <property type="match status" value="1"/>
</dbReference>
<dbReference type="InterPro" id="IPR035965">
    <property type="entry name" value="PAS-like_dom_sf"/>
</dbReference>
<dbReference type="PANTHER" id="PTHR44757">
    <property type="entry name" value="DIGUANYLATE CYCLASE DGCP"/>
    <property type="match status" value="1"/>
</dbReference>
<reference evidence="6" key="2">
    <citation type="submission" date="2013-07" db="EMBL/GenBank/DDBJ databases">
        <authorList>
            <person name="Morais-Silva F.O."/>
            <person name="Rezende A.M."/>
            <person name="Pimentel C."/>
            <person name="Resende D.M."/>
            <person name="Santos C.I."/>
            <person name="Clemente C."/>
            <person name="de Oliveira L.M."/>
            <person name="da Silva S.M."/>
            <person name="Costa D.A."/>
            <person name="Varela-Raposo A."/>
            <person name="Horacio E.C.A."/>
            <person name="Matos M."/>
            <person name="Flores O."/>
            <person name="Ruiz J.C."/>
            <person name="Rodrigues-Pousada C."/>
        </authorList>
    </citation>
    <scope>NUCLEOTIDE SEQUENCE [LARGE SCALE GENOMIC DNA]</scope>
    <source>
        <strain evidence="6">ATCC 19364 / DSM 1382 / NCIMB 9332 / VKM B-1759</strain>
    </source>
</reference>
<dbReference type="SUPFAM" id="SSF55785">
    <property type="entry name" value="PYP-like sensor domain (PAS domain)"/>
    <property type="match status" value="3"/>
</dbReference>
<gene>
    <name evidence="5" type="ORF">DGI_3153</name>
</gene>
<dbReference type="NCBIfam" id="TIGR00254">
    <property type="entry name" value="GGDEF"/>
    <property type="match status" value="1"/>
</dbReference>
<name>T2GFF6_MEGG1</name>
<feature type="domain" description="EAL" evidence="3">
    <location>
        <begin position="553"/>
        <end position="809"/>
    </location>
</feature>
<dbReference type="InterPro" id="IPR000700">
    <property type="entry name" value="PAS-assoc_C"/>
</dbReference>
<dbReference type="SMART" id="SM00052">
    <property type="entry name" value="EAL"/>
    <property type="match status" value="1"/>
</dbReference>
<organism evidence="5 6">
    <name type="scientific">Megalodesulfovibrio gigas (strain ATCC 19364 / DSM 1382 / NCIMB 9332 / VKM B-1759)</name>
    <name type="common">Desulfovibrio gigas</name>
    <dbReference type="NCBI Taxonomy" id="1121448"/>
    <lineage>
        <taxon>Bacteria</taxon>
        <taxon>Pseudomonadati</taxon>
        <taxon>Thermodesulfobacteriota</taxon>
        <taxon>Desulfovibrionia</taxon>
        <taxon>Desulfovibrionales</taxon>
        <taxon>Desulfovibrionaceae</taxon>
        <taxon>Megalodesulfovibrio</taxon>
    </lineage>
</organism>
<dbReference type="STRING" id="1121448.DGI_3153"/>
<dbReference type="InterPro" id="IPR013656">
    <property type="entry name" value="PAS_4"/>
</dbReference>
<dbReference type="InterPro" id="IPR013655">
    <property type="entry name" value="PAS_fold_3"/>
</dbReference>
<dbReference type="SUPFAM" id="SSF55073">
    <property type="entry name" value="Nucleotide cyclase"/>
    <property type="match status" value="1"/>
</dbReference>
<dbReference type="InterPro" id="IPR000014">
    <property type="entry name" value="PAS"/>
</dbReference>
<keyword evidence="6" id="KW-1185">Reference proteome</keyword>
<proteinExistence type="predicted"/>
<dbReference type="FunFam" id="3.20.20.450:FF:000001">
    <property type="entry name" value="Cyclic di-GMP phosphodiesterase yahA"/>
    <property type="match status" value="1"/>
</dbReference>
<dbReference type="Pfam" id="PF08447">
    <property type="entry name" value="PAS_3"/>
    <property type="match status" value="1"/>
</dbReference>
<dbReference type="Pfam" id="PF00563">
    <property type="entry name" value="EAL"/>
    <property type="match status" value="1"/>
</dbReference>
<dbReference type="InterPro" id="IPR000160">
    <property type="entry name" value="GGDEF_dom"/>
</dbReference>
<evidence type="ECO:0000259" key="1">
    <source>
        <dbReference type="PROSITE" id="PS50112"/>
    </source>
</evidence>
<protein>
    <submittedName>
        <fullName evidence="5">Putative diguanylate cyclase/phosphodiesterase with PAS/PAC sensor(S)</fullName>
    </submittedName>
</protein>
<dbReference type="AlphaFoldDB" id="T2GFF6"/>
<dbReference type="InterPro" id="IPR035919">
    <property type="entry name" value="EAL_sf"/>
</dbReference>
<dbReference type="Pfam" id="PF08448">
    <property type="entry name" value="PAS_4"/>
    <property type="match status" value="1"/>
</dbReference>
<evidence type="ECO:0000259" key="4">
    <source>
        <dbReference type="PROSITE" id="PS50887"/>
    </source>
</evidence>
<dbReference type="SUPFAM" id="SSF141868">
    <property type="entry name" value="EAL domain-like"/>
    <property type="match status" value="1"/>
</dbReference>
<dbReference type="PATRIC" id="fig|1121448.10.peg.3113"/>
<dbReference type="SMART" id="SM00091">
    <property type="entry name" value="PAS"/>
    <property type="match status" value="2"/>
</dbReference>
<dbReference type="Gene3D" id="3.30.450.20">
    <property type="entry name" value="PAS domain"/>
    <property type="match status" value="3"/>
</dbReference>
<dbReference type="NCBIfam" id="TIGR00229">
    <property type="entry name" value="sensory_box"/>
    <property type="match status" value="2"/>
</dbReference>
<dbReference type="Gene3D" id="3.30.70.270">
    <property type="match status" value="1"/>
</dbReference>
<dbReference type="PROSITE" id="PS50112">
    <property type="entry name" value="PAS"/>
    <property type="match status" value="1"/>
</dbReference>
<dbReference type="PROSITE" id="PS50887">
    <property type="entry name" value="GGDEF"/>
    <property type="match status" value="1"/>
</dbReference>
<dbReference type="PROSITE" id="PS50883">
    <property type="entry name" value="EAL"/>
    <property type="match status" value="1"/>
</dbReference>
<dbReference type="Pfam" id="PF00990">
    <property type="entry name" value="GGDEF"/>
    <property type="match status" value="1"/>
</dbReference>
<dbReference type="CDD" id="cd00130">
    <property type="entry name" value="PAS"/>
    <property type="match status" value="2"/>
</dbReference>
<dbReference type="SMART" id="SM00267">
    <property type="entry name" value="GGDEF"/>
    <property type="match status" value="1"/>
</dbReference>
<dbReference type="InterPro" id="IPR001633">
    <property type="entry name" value="EAL_dom"/>
</dbReference>
<dbReference type="EMBL" id="CP006585">
    <property type="protein sequence ID" value="AGW14866.1"/>
    <property type="molecule type" value="Genomic_DNA"/>
</dbReference>
<sequence>MGILRCTRDGVPLLVNREAVRLFGYRTAEALLATVKDVPAAFMTPGGCEGARRLFASPQGLHGEELLLLQPDETSIWVQASTRVTVPASHANQPGSPLSQGDDSAGLLDLFITDIAARKRAEDALRQANLVVELSPVLLLVWEMEQDWPLVHISQNITLLGHSAKALLAAGASMASLMPPEDVAALRQEVQRCAAEDSDKFALDCRLRCSDGTIKWMETRITLLPPRPGLPARCQAIMLDVTSRKLAESRMLQQKAYFQQLFENSPQAIVICDRDGNVSGVNRAFEKMFGYEFTELWNKRLGPFIVPAGLAPQAEEMTRRLSQGEHVAAETIRRRKDGQIVHVYMLSFPIIINDEMEGAYRIFLDITERKRAEEQLVFHSFHDKLTGLPNRALLLDRLRRAMERAKRHGRARYALLYVDLDRFKLVNDSLGHAAGDQLIQITSQRIARLLQPIDTVSRLGGDEFCVLLDSVYSREDAERVARELLQEVEEPVELLHRRLQFTASIGIAMGDLQVDNEEMLLRDADIAMSMAKERGKNTYVVFDPSMRSRVQDAMRLETELRRAIAQEEIVAHYQPIVSVADNVLLGFEALARWRHPERGLIFPGEFIELAEETGLIVNLGRQILSAALQDLASWCTVHPAASRLTMSVNLSARQFMQSDLVEQVRQAVRASGMPAQCLCLELTESVVMENAASARVLLERLKALQVRLAVDDFGTGYSSLAYLHQFPLDSLKVDRSFVQRLGRQDSDNAIVHAIIQLAQALRLRVVAEGVEEVAQLEVLQSLGCDAAQGYLLGKPMPAEAVLRLLAGLDSETLQLRHCV</sequence>
<reference evidence="5 6" key="1">
    <citation type="journal article" date="2013" name="J. Bacteriol.">
        <title>Roles of HynAB and Ech, the only two hydrogenases found in the model sulfate reducer Desulfovibrio gigas.</title>
        <authorList>
            <person name="Morais-Silva F.O."/>
            <person name="Santos C.I."/>
            <person name="Rodrigues R."/>
            <person name="Pereira I.A."/>
            <person name="Rodrigues-Pousada C."/>
        </authorList>
    </citation>
    <scope>NUCLEOTIDE SEQUENCE [LARGE SCALE GENOMIC DNA]</scope>
    <source>
        <strain evidence="6">ATCC 19364 / DSM 1382 / NCIMB 9332 / VKM B-1759</strain>
    </source>
</reference>
<dbReference type="Proteomes" id="UP000016587">
    <property type="component" value="Chromosome"/>
</dbReference>
<dbReference type="InterPro" id="IPR052155">
    <property type="entry name" value="Biofilm_reg_signaling"/>
</dbReference>
<evidence type="ECO:0000313" key="6">
    <source>
        <dbReference type="Proteomes" id="UP000016587"/>
    </source>
</evidence>
<evidence type="ECO:0000259" key="2">
    <source>
        <dbReference type="PROSITE" id="PS50113"/>
    </source>
</evidence>
<evidence type="ECO:0000259" key="3">
    <source>
        <dbReference type="PROSITE" id="PS50883"/>
    </source>
</evidence>
<accession>T2GFF6</accession>
<dbReference type="CDD" id="cd01948">
    <property type="entry name" value="EAL"/>
    <property type="match status" value="1"/>
</dbReference>
<dbReference type="InterPro" id="IPR029787">
    <property type="entry name" value="Nucleotide_cyclase"/>
</dbReference>
<dbReference type="InterPro" id="IPR043128">
    <property type="entry name" value="Rev_trsase/Diguanyl_cyclase"/>
</dbReference>
<dbReference type="SMART" id="SM00086">
    <property type="entry name" value="PAC"/>
    <property type="match status" value="2"/>
</dbReference>
<dbReference type="PROSITE" id="PS50113">
    <property type="entry name" value="PAC"/>
    <property type="match status" value="1"/>
</dbReference>